<proteinExistence type="predicted"/>
<dbReference type="AlphaFoldDB" id="A0A3B1DLS6"/>
<sequence length="90" mass="10068">MGLRLTKFGFARKFFDCHCEQSEATQRPWVYPYGARKLRSIITATPLIAARDDEFDDSPRLISTAKVSSRFPSTKGASSRVTGLLQPSND</sequence>
<accession>A0A3B1DLS6</accession>
<feature type="region of interest" description="Disordered" evidence="1">
    <location>
        <begin position="71"/>
        <end position="90"/>
    </location>
</feature>
<protein>
    <submittedName>
        <fullName evidence="2">Uncharacterized protein</fullName>
    </submittedName>
</protein>
<evidence type="ECO:0000313" key="2">
    <source>
        <dbReference type="EMBL" id="VAX32645.1"/>
    </source>
</evidence>
<organism evidence="2">
    <name type="scientific">hydrothermal vent metagenome</name>
    <dbReference type="NCBI Taxonomy" id="652676"/>
    <lineage>
        <taxon>unclassified sequences</taxon>
        <taxon>metagenomes</taxon>
        <taxon>ecological metagenomes</taxon>
    </lineage>
</organism>
<dbReference type="EMBL" id="UOGG01000214">
    <property type="protein sequence ID" value="VAX32645.1"/>
    <property type="molecule type" value="Genomic_DNA"/>
</dbReference>
<evidence type="ECO:0000256" key="1">
    <source>
        <dbReference type="SAM" id="MobiDB-lite"/>
    </source>
</evidence>
<name>A0A3B1DLS6_9ZZZZ</name>
<reference evidence="2" key="1">
    <citation type="submission" date="2018-06" db="EMBL/GenBank/DDBJ databases">
        <authorList>
            <person name="Zhirakovskaya E."/>
        </authorList>
    </citation>
    <scope>NUCLEOTIDE SEQUENCE</scope>
</reference>
<gene>
    <name evidence="2" type="ORF">MNBD_NITROSPINAE05-167</name>
</gene>